<dbReference type="PANTHER" id="PTHR20961:SF5">
    <property type="entry name" value="GLYCOSYLTRANSFERASE-RELATED"/>
    <property type="match status" value="1"/>
</dbReference>
<evidence type="ECO:0000313" key="2">
    <source>
        <dbReference type="Proteomes" id="UP000639772"/>
    </source>
</evidence>
<reference evidence="1 2" key="1">
    <citation type="journal article" date="2020" name="Nat. Food">
        <title>A phased Vanilla planifolia genome enables genetic improvement of flavour and production.</title>
        <authorList>
            <person name="Hasing T."/>
            <person name="Tang H."/>
            <person name="Brym M."/>
            <person name="Khazi F."/>
            <person name="Huang T."/>
            <person name="Chambers A.H."/>
        </authorList>
    </citation>
    <scope>NUCLEOTIDE SEQUENCE [LARGE SCALE GENOMIC DNA]</scope>
    <source>
        <tissue evidence="1">Leaf</tissue>
    </source>
</reference>
<accession>A0A835RQD8</accession>
<dbReference type="Proteomes" id="UP000639772">
    <property type="component" value="Unassembled WGS sequence"/>
</dbReference>
<dbReference type="OrthoDB" id="529273at2759"/>
<protein>
    <submittedName>
        <fullName evidence="1">Uncharacterized protein</fullName>
    </submittedName>
</protein>
<dbReference type="PANTHER" id="PTHR20961">
    <property type="entry name" value="GLYCOSYLTRANSFERASE"/>
    <property type="match status" value="1"/>
</dbReference>
<dbReference type="GO" id="GO:0016757">
    <property type="term" value="F:glycosyltransferase activity"/>
    <property type="evidence" value="ECO:0007669"/>
    <property type="project" value="InterPro"/>
</dbReference>
<sequence>MQPNSSSNVAKFDLIPSSRLSYYVNSNVRELDLKEEKEKLVCDRSNNRFDLCELKATSGSTSQSSVILVTKSQRNETWSIRPYPRKSDHSAMASVSEVAVRVSPPQEAPACSRNHSVPTVLFSAGGYSGNFFHDFSDALLPAQTSRESDGEVVFCQRLPLVVDPQGLPILTSLSRYPIIGLTT</sequence>
<dbReference type="AlphaFoldDB" id="A0A835RQD8"/>
<dbReference type="EMBL" id="JADCNM010000002">
    <property type="protein sequence ID" value="KAG0493454.1"/>
    <property type="molecule type" value="Genomic_DNA"/>
</dbReference>
<dbReference type="InterPro" id="IPR007657">
    <property type="entry name" value="Glycosyltransferase_61"/>
</dbReference>
<gene>
    <name evidence="1" type="ORF">HPP92_004448</name>
</gene>
<name>A0A835RQD8_VANPL</name>
<organism evidence="1 2">
    <name type="scientific">Vanilla planifolia</name>
    <name type="common">Vanilla</name>
    <dbReference type="NCBI Taxonomy" id="51239"/>
    <lineage>
        <taxon>Eukaryota</taxon>
        <taxon>Viridiplantae</taxon>
        <taxon>Streptophyta</taxon>
        <taxon>Embryophyta</taxon>
        <taxon>Tracheophyta</taxon>
        <taxon>Spermatophyta</taxon>
        <taxon>Magnoliopsida</taxon>
        <taxon>Liliopsida</taxon>
        <taxon>Asparagales</taxon>
        <taxon>Orchidaceae</taxon>
        <taxon>Vanilloideae</taxon>
        <taxon>Vanilleae</taxon>
        <taxon>Vanilla</taxon>
    </lineage>
</organism>
<comment type="caution">
    <text evidence="1">The sequence shown here is derived from an EMBL/GenBank/DDBJ whole genome shotgun (WGS) entry which is preliminary data.</text>
</comment>
<evidence type="ECO:0000313" key="1">
    <source>
        <dbReference type="EMBL" id="KAG0493454.1"/>
    </source>
</evidence>
<proteinExistence type="predicted"/>